<dbReference type="GO" id="GO:0005886">
    <property type="term" value="C:plasma membrane"/>
    <property type="evidence" value="ECO:0007669"/>
    <property type="project" value="UniProtKB-SubCell"/>
</dbReference>
<comment type="subcellular location">
    <subcellularLocation>
        <location evidence="1">Cell membrane</location>
        <topology evidence="1">Multi-pass membrane protein</topology>
    </subcellularLocation>
</comment>
<feature type="transmembrane region" description="Helical" evidence="8">
    <location>
        <begin position="387"/>
        <end position="407"/>
    </location>
</feature>
<keyword evidence="3" id="KW-1003">Cell membrane</keyword>
<keyword evidence="2" id="KW-0813">Transport</keyword>
<dbReference type="STRING" id="6689.A0A423SE75"/>
<name>A0A423SE75_PENVA</name>
<feature type="transmembrane region" description="Helical" evidence="8">
    <location>
        <begin position="117"/>
        <end position="137"/>
    </location>
</feature>
<evidence type="ECO:0000256" key="3">
    <source>
        <dbReference type="ARBA" id="ARBA00022475"/>
    </source>
</evidence>
<feature type="transmembrane region" description="Helical" evidence="8">
    <location>
        <begin position="149"/>
        <end position="167"/>
    </location>
</feature>
<feature type="transmembrane region" description="Helical" evidence="8">
    <location>
        <begin position="354"/>
        <end position="375"/>
    </location>
</feature>
<dbReference type="InterPro" id="IPR036259">
    <property type="entry name" value="MFS_trans_sf"/>
</dbReference>
<dbReference type="FunFam" id="1.20.1250.20:FF:000218">
    <property type="entry name" value="facilitated trehalose transporter Tret1"/>
    <property type="match status" value="1"/>
</dbReference>
<dbReference type="Pfam" id="PF00083">
    <property type="entry name" value="Sugar_tr"/>
    <property type="match status" value="1"/>
</dbReference>
<feature type="transmembrane region" description="Helical" evidence="8">
    <location>
        <begin position="419"/>
        <end position="439"/>
    </location>
</feature>
<dbReference type="SUPFAM" id="SSF103473">
    <property type="entry name" value="MFS general substrate transporter"/>
    <property type="match status" value="1"/>
</dbReference>
<feature type="transmembrane region" description="Helical" evidence="8">
    <location>
        <begin position="487"/>
        <end position="505"/>
    </location>
</feature>
<dbReference type="InterPro" id="IPR020846">
    <property type="entry name" value="MFS_dom"/>
</dbReference>
<dbReference type="InterPro" id="IPR050549">
    <property type="entry name" value="MFS_Trehalose_Transporter"/>
</dbReference>
<feature type="transmembrane region" description="Helical" evidence="8">
    <location>
        <begin position="78"/>
        <end position="97"/>
    </location>
</feature>
<keyword evidence="7 8" id="KW-0472">Membrane</keyword>
<evidence type="ECO:0000256" key="6">
    <source>
        <dbReference type="ARBA" id="ARBA00022989"/>
    </source>
</evidence>
<dbReference type="GO" id="GO:0022857">
    <property type="term" value="F:transmembrane transporter activity"/>
    <property type="evidence" value="ECO:0007669"/>
    <property type="project" value="InterPro"/>
</dbReference>
<dbReference type="AlphaFoldDB" id="A0A423SE75"/>
<dbReference type="InterPro" id="IPR005829">
    <property type="entry name" value="Sugar_transporter_CS"/>
</dbReference>
<keyword evidence="6 8" id="KW-1133">Transmembrane helix</keyword>
<dbReference type="EMBL" id="QCYY01003664">
    <property type="protein sequence ID" value="ROT62496.1"/>
    <property type="molecule type" value="Genomic_DNA"/>
</dbReference>
<evidence type="ECO:0000256" key="4">
    <source>
        <dbReference type="ARBA" id="ARBA00022597"/>
    </source>
</evidence>
<feature type="domain" description="Major facilitator superfamily (MFS) profile" evidence="9">
    <location>
        <begin position="76"/>
        <end position="509"/>
    </location>
</feature>
<feature type="transmembrane region" description="Helical" evidence="8">
    <location>
        <begin position="460"/>
        <end position="481"/>
    </location>
</feature>
<dbReference type="OrthoDB" id="6133115at2759"/>
<proteinExistence type="predicted"/>
<evidence type="ECO:0000313" key="11">
    <source>
        <dbReference type="Proteomes" id="UP000283509"/>
    </source>
</evidence>
<keyword evidence="4 10" id="KW-0762">Sugar transport</keyword>
<gene>
    <name evidence="10" type="ORF">C7M84_019667</name>
</gene>
<evidence type="ECO:0000256" key="1">
    <source>
        <dbReference type="ARBA" id="ARBA00004651"/>
    </source>
</evidence>
<evidence type="ECO:0000256" key="2">
    <source>
        <dbReference type="ARBA" id="ARBA00022448"/>
    </source>
</evidence>
<protein>
    <submittedName>
        <fullName evidence="10">Solute carrier family 2, facilitated glucose transporter member 8</fullName>
    </submittedName>
</protein>
<keyword evidence="11" id="KW-1185">Reference proteome</keyword>
<feature type="transmembrane region" description="Helical" evidence="8">
    <location>
        <begin position="179"/>
        <end position="196"/>
    </location>
</feature>
<dbReference type="Proteomes" id="UP000283509">
    <property type="component" value="Unassembled WGS sequence"/>
</dbReference>
<reference evidence="10 11" key="2">
    <citation type="submission" date="2019-01" db="EMBL/GenBank/DDBJ databases">
        <title>The decoding of complex shrimp genome reveals the adaptation for benthos swimmer, frequently molting mechanism and breeding impact on genome.</title>
        <authorList>
            <person name="Sun Y."/>
            <person name="Gao Y."/>
            <person name="Yu Y."/>
        </authorList>
    </citation>
    <scope>NUCLEOTIDE SEQUENCE [LARGE SCALE GENOMIC DNA]</scope>
    <source>
        <tissue evidence="10">Muscle</tissue>
    </source>
</reference>
<dbReference type="PANTHER" id="PTHR48021:SF1">
    <property type="entry name" value="GH07001P-RELATED"/>
    <property type="match status" value="1"/>
</dbReference>
<comment type="caution">
    <text evidence="10">The sequence shown here is derived from an EMBL/GenBank/DDBJ whole genome shotgun (WGS) entry which is preliminary data.</text>
</comment>
<reference evidence="10 11" key="1">
    <citation type="submission" date="2018-04" db="EMBL/GenBank/DDBJ databases">
        <authorList>
            <person name="Zhang X."/>
            <person name="Yuan J."/>
            <person name="Li F."/>
            <person name="Xiang J."/>
        </authorList>
    </citation>
    <scope>NUCLEOTIDE SEQUENCE [LARGE SCALE GENOMIC DNA]</scope>
    <source>
        <tissue evidence="10">Muscle</tissue>
    </source>
</reference>
<dbReference type="PANTHER" id="PTHR48021">
    <property type="match status" value="1"/>
</dbReference>
<evidence type="ECO:0000313" key="10">
    <source>
        <dbReference type="EMBL" id="ROT62496.1"/>
    </source>
</evidence>
<dbReference type="PROSITE" id="PS00217">
    <property type="entry name" value="SUGAR_TRANSPORT_2"/>
    <property type="match status" value="1"/>
</dbReference>
<feature type="transmembrane region" description="Helical" evidence="8">
    <location>
        <begin position="315"/>
        <end position="334"/>
    </location>
</feature>
<dbReference type="PROSITE" id="PS50850">
    <property type="entry name" value="MFS"/>
    <property type="match status" value="1"/>
</dbReference>
<evidence type="ECO:0000256" key="8">
    <source>
        <dbReference type="SAM" id="Phobius"/>
    </source>
</evidence>
<evidence type="ECO:0000256" key="5">
    <source>
        <dbReference type="ARBA" id="ARBA00022692"/>
    </source>
</evidence>
<evidence type="ECO:0000256" key="7">
    <source>
        <dbReference type="ARBA" id="ARBA00023136"/>
    </source>
</evidence>
<keyword evidence="5 8" id="KW-0812">Transmembrane</keyword>
<accession>A0A423SE75</accession>
<organism evidence="10 11">
    <name type="scientific">Penaeus vannamei</name>
    <name type="common">Whiteleg shrimp</name>
    <name type="synonym">Litopenaeus vannamei</name>
    <dbReference type="NCBI Taxonomy" id="6689"/>
    <lineage>
        <taxon>Eukaryota</taxon>
        <taxon>Metazoa</taxon>
        <taxon>Ecdysozoa</taxon>
        <taxon>Arthropoda</taxon>
        <taxon>Crustacea</taxon>
        <taxon>Multicrustacea</taxon>
        <taxon>Malacostraca</taxon>
        <taxon>Eumalacostraca</taxon>
        <taxon>Eucarida</taxon>
        <taxon>Decapoda</taxon>
        <taxon>Dendrobranchiata</taxon>
        <taxon>Penaeoidea</taxon>
        <taxon>Penaeidae</taxon>
        <taxon>Penaeus</taxon>
    </lineage>
</organism>
<sequence length="534" mass="58004">MTKNGIAKHIPDRNKEGIVNIAFTDDTLTTKPGTGDTLTVEVGKVSRRSSTVVVESVVVESVPAAKGGEETPAYGTQLLGMAVAALAYVGIGTISGFSGGMLPLLTESDDDLHLDKYRVGLFTSVINLGAAAGCIVGGFPHVMVGHRSYLLVALPLALAAWIILALSNDIWVLLSARTFLGFTMGVIVFTSSKYVAECAHDSVREKLVNALETSRQFGYLFVYAACCSDLSWRELALVCGCVSTILPFVGFLYVPSAPKWLATHGRVDHAYESLVFFRGPNYDSRRELNTILDKLSKTEGADNALYQLRQLKDPIILRFVVLFAFIHFASQFNGNVVTGAYAIYIFKAANVSIISPYMSMVVVGLARVLSTLFYLVEVERVGRKPLVIVPFFLAGTSLLVLGAFFYAQATGGAFGEQEWVPVTALSLFSFFSNIGFPVLNLTRGELLPPVARSTGGAILYATYYFGGFAASLSFSYIVSAIGMHGTFWIYCFINILVVVVDYMDLPETRGRSLEEIMEEQRLEGASPSHHDHAS</sequence>
<dbReference type="InterPro" id="IPR005828">
    <property type="entry name" value="MFS_sugar_transport-like"/>
</dbReference>
<evidence type="ECO:0000259" key="9">
    <source>
        <dbReference type="PROSITE" id="PS50850"/>
    </source>
</evidence>
<dbReference type="Gene3D" id="1.20.1250.20">
    <property type="entry name" value="MFS general substrate transporter like domains"/>
    <property type="match status" value="1"/>
</dbReference>